<dbReference type="PANTHER" id="PTHR21240:SF31">
    <property type="entry name" value="AMIDOHYDROLASE FAMILY PROTEIN (AFU_ORTHOLOGUE AFUA_7G05840)"/>
    <property type="match status" value="1"/>
</dbReference>
<dbReference type="AlphaFoldDB" id="A0A0A3YZM1"/>
<dbReference type="Pfam" id="PF04909">
    <property type="entry name" value="Amidohydro_2"/>
    <property type="match status" value="1"/>
</dbReference>
<dbReference type="Proteomes" id="UP000030377">
    <property type="component" value="Unassembled WGS sequence"/>
</dbReference>
<feature type="region of interest" description="Disordered" evidence="2">
    <location>
        <begin position="333"/>
        <end position="355"/>
    </location>
</feature>
<comment type="caution">
    <text evidence="4">The sequence shown here is derived from an EMBL/GenBank/DDBJ whole genome shotgun (WGS) entry which is preliminary data.</text>
</comment>
<proteinExistence type="predicted"/>
<dbReference type="InterPro" id="IPR006680">
    <property type="entry name" value="Amidohydro-rel"/>
</dbReference>
<name>A0A0A3YZM1_BRAJP</name>
<reference evidence="4 5" key="1">
    <citation type="submission" date="2014-09" db="EMBL/GenBank/DDBJ databases">
        <title>Draft genome of Bradyrhizobium japonicum Is-34.</title>
        <authorList>
            <person name="Tsurumaru H."/>
            <person name="Yamakawa T."/>
            <person name="Hashimoto S."/>
            <person name="Okizaki K."/>
            <person name="Kanesaki Y."/>
            <person name="Yoshikawa H."/>
            <person name="Yajima S."/>
        </authorList>
    </citation>
    <scope>NUCLEOTIDE SEQUENCE [LARGE SCALE GENOMIC DNA]</scope>
    <source>
        <strain evidence="4 5">Is-34</strain>
    </source>
</reference>
<keyword evidence="4" id="KW-0378">Hydrolase</keyword>
<dbReference type="PANTHER" id="PTHR21240">
    <property type="entry name" value="2-AMINO-3-CARBOXYLMUCONATE-6-SEMIALDEHYDE DECARBOXYLASE"/>
    <property type="match status" value="1"/>
</dbReference>
<dbReference type="GO" id="GO:0005829">
    <property type="term" value="C:cytosol"/>
    <property type="evidence" value="ECO:0007669"/>
    <property type="project" value="TreeGrafter"/>
</dbReference>
<dbReference type="Gene3D" id="3.20.20.140">
    <property type="entry name" value="Metal-dependent hydrolases"/>
    <property type="match status" value="1"/>
</dbReference>
<organism evidence="4 5">
    <name type="scientific">Bradyrhizobium japonicum</name>
    <dbReference type="NCBI Taxonomy" id="375"/>
    <lineage>
        <taxon>Bacteria</taxon>
        <taxon>Pseudomonadati</taxon>
        <taxon>Pseudomonadota</taxon>
        <taxon>Alphaproteobacteria</taxon>
        <taxon>Hyphomicrobiales</taxon>
        <taxon>Nitrobacteraceae</taxon>
        <taxon>Bradyrhizobium</taxon>
    </lineage>
</organism>
<protein>
    <submittedName>
        <fullName evidence="4">Amidohydrolase</fullName>
    </submittedName>
</protein>
<dbReference type="InterPro" id="IPR032466">
    <property type="entry name" value="Metal_Hydrolase"/>
</dbReference>
<feature type="domain" description="Amidohydrolase-related" evidence="3">
    <location>
        <begin position="36"/>
        <end position="324"/>
    </location>
</feature>
<dbReference type="RefSeq" id="WP_028157034.1">
    <property type="nucleotide sequence ID" value="NZ_JANUDC010000001.1"/>
</dbReference>
<accession>A0A0A3YZM1</accession>
<dbReference type="GO" id="GO:0019748">
    <property type="term" value="P:secondary metabolic process"/>
    <property type="evidence" value="ECO:0007669"/>
    <property type="project" value="TreeGrafter"/>
</dbReference>
<dbReference type="SUPFAM" id="SSF51556">
    <property type="entry name" value="Metallo-dependent hydrolases"/>
    <property type="match status" value="1"/>
</dbReference>
<dbReference type="GO" id="GO:0016787">
    <property type="term" value="F:hydrolase activity"/>
    <property type="evidence" value="ECO:0007669"/>
    <property type="project" value="UniProtKB-KW"/>
</dbReference>
<evidence type="ECO:0000259" key="3">
    <source>
        <dbReference type="Pfam" id="PF04909"/>
    </source>
</evidence>
<dbReference type="GO" id="GO:0016831">
    <property type="term" value="F:carboxy-lyase activity"/>
    <property type="evidence" value="ECO:0007669"/>
    <property type="project" value="InterPro"/>
</dbReference>
<keyword evidence="1" id="KW-0456">Lyase</keyword>
<dbReference type="InterPro" id="IPR032465">
    <property type="entry name" value="ACMSD"/>
</dbReference>
<evidence type="ECO:0000256" key="1">
    <source>
        <dbReference type="ARBA" id="ARBA00023239"/>
    </source>
</evidence>
<evidence type="ECO:0000313" key="4">
    <source>
        <dbReference type="EMBL" id="KGT79073.1"/>
    </source>
</evidence>
<dbReference type="EMBL" id="JRPN01000014">
    <property type="protein sequence ID" value="KGT79073.1"/>
    <property type="molecule type" value="Genomic_DNA"/>
</dbReference>
<gene>
    <name evidence="4" type="ORF">MA20_17135</name>
</gene>
<evidence type="ECO:0000313" key="5">
    <source>
        <dbReference type="Proteomes" id="UP000030377"/>
    </source>
</evidence>
<evidence type="ECO:0000256" key="2">
    <source>
        <dbReference type="SAM" id="MobiDB-lite"/>
    </source>
</evidence>
<feature type="compositionally biased region" description="Basic and acidic residues" evidence="2">
    <location>
        <begin position="343"/>
        <end position="355"/>
    </location>
</feature>
<sequence>MQGKIALEEHFAMDDTVQDSAGFAPVDDWVELKARLLDIHDRRLAEMDAHGIEMMLLSLNAPAVQAIPDRHRATELSRRANDFLAEQVARRSDRFQGLAALPMQDPEEAARELDRCVGALRFRGALVNGFSELAGIDQAIYYDRKEFWPFWSEVERLGVPFYLHPRNPLAKDAAIYKGHRWLLGPTWAFGQETAVHALRLMGSGLFDAYPRLQIILGHMGEGLPYSMWRVDNHNKWMRAQNAYPARRKIADYFRENFHITTSGNFRTQTLIDAMLEIGADRILFSADWPFENIDHAADWFDTAAISEGDRIKIGRDNARALFGLGEASIQSAAEQNTSSISMEEPREHLVRNRRA</sequence>